<protein>
    <submittedName>
        <fullName evidence="1">Uncharacterized protein</fullName>
    </submittedName>
</protein>
<dbReference type="RefSeq" id="WP_220192837.1">
    <property type="nucleotide sequence ID" value="NZ_BNJF01000001.1"/>
</dbReference>
<evidence type="ECO:0000313" key="2">
    <source>
        <dbReference type="Proteomes" id="UP000612362"/>
    </source>
</evidence>
<proteinExistence type="predicted"/>
<dbReference type="InterPro" id="IPR036162">
    <property type="entry name" value="Resolvase-like_N_sf"/>
</dbReference>
<comment type="caution">
    <text evidence="1">The sequence shown here is derived from an EMBL/GenBank/DDBJ whole genome shotgun (WGS) entry which is preliminary data.</text>
</comment>
<dbReference type="GO" id="GO:0003677">
    <property type="term" value="F:DNA binding"/>
    <property type="evidence" value="ECO:0007669"/>
    <property type="project" value="InterPro"/>
</dbReference>
<dbReference type="Gene3D" id="3.40.50.1390">
    <property type="entry name" value="Resolvase, N-terminal catalytic domain"/>
    <property type="match status" value="1"/>
</dbReference>
<dbReference type="Proteomes" id="UP000612362">
    <property type="component" value="Unassembled WGS sequence"/>
</dbReference>
<keyword evidence="2" id="KW-1185">Reference proteome</keyword>
<dbReference type="EMBL" id="BNJF01000001">
    <property type="protein sequence ID" value="GHO43359.1"/>
    <property type="molecule type" value="Genomic_DNA"/>
</dbReference>
<dbReference type="AlphaFoldDB" id="A0A8J3I1U1"/>
<name>A0A8J3I1U1_9CHLR</name>
<reference evidence="1" key="1">
    <citation type="submission" date="2020-10" db="EMBL/GenBank/DDBJ databases">
        <title>Taxonomic study of unclassified bacteria belonging to the class Ktedonobacteria.</title>
        <authorList>
            <person name="Yabe S."/>
            <person name="Wang C.M."/>
            <person name="Zheng Y."/>
            <person name="Sakai Y."/>
            <person name="Cavaletti L."/>
            <person name="Monciardini P."/>
            <person name="Donadio S."/>
        </authorList>
    </citation>
    <scope>NUCLEOTIDE SEQUENCE</scope>
    <source>
        <strain evidence="1">SOSP1-1</strain>
    </source>
</reference>
<dbReference type="GO" id="GO:0000150">
    <property type="term" value="F:DNA strand exchange activity"/>
    <property type="evidence" value="ECO:0007669"/>
    <property type="project" value="InterPro"/>
</dbReference>
<evidence type="ECO:0000313" key="1">
    <source>
        <dbReference type="EMBL" id="GHO43359.1"/>
    </source>
</evidence>
<sequence length="163" mass="18914">MHKSEPLPINKQVALYYKTPVEAIEASLSQLSEQISWLIAEGWVEEKITTYIRLFDTDEDTFRRLIDAIDAGKFGAVFVFSVDRLFSDVELGIFINACQSNNVEVLTPVERYNLSDDAELRKLRDHHDAYTNYIKYREHLKVMCECWEMLKEQTNTCIPAETA</sequence>
<accession>A0A8J3I1U1</accession>
<gene>
    <name evidence="1" type="ORF">KSX_15220</name>
</gene>
<organism evidence="1 2">
    <name type="scientific">Ktedonospora formicarum</name>
    <dbReference type="NCBI Taxonomy" id="2778364"/>
    <lineage>
        <taxon>Bacteria</taxon>
        <taxon>Bacillati</taxon>
        <taxon>Chloroflexota</taxon>
        <taxon>Ktedonobacteria</taxon>
        <taxon>Ktedonobacterales</taxon>
        <taxon>Ktedonobacteraceae</taxon>
        <taxon>Ktedonospora</taxon>
    </lineage>
</organism>